<evidence type="ECO:0000313" key="2">
    <source>
        <dbReference type="EMBL" id="KAA3438564.1"/>
    </source>
</evidence>
<feature type="transmembrane region" description="Helical" evidence="1">
    <location>
        <begin position="74"/>
        <end position="94"/>
    </location>
</feature>
<protein>
    <recommendedName>
        <fullName evidence="4">Acyltransferase</fullName>
    </recommendedName>
</protein>
<keyword evidence="1" id="KW-0472">Membrane</keyword>
<feature type="transmembrane region" description="Helical" evidence="1">
    <location>
        <begin position="100"/>
        <end position="122"/>
    </location>
</feature>
<keyword evidence="1" id="KW-1133">Transmembrane helix</keyword>
<evidence type="ECO:0000313" key="3">
    <source>
        <dbReference type="Proteomes" id="UP000324133"/>
    </source>
</evidence>
<gene>
    <name evidence="2" type="ORF">FOA19_15145</name>
</gene>
<evidence type="ECO:0000256" key="1">
    <source>
        <dbReference type="SAM" id="Phobius"/>
    </source>
</evidence>
<keyword evidence="1" id="KW-0812">Transmembrane</keyword>
<keyword evidence="3" id="KW-1185">Reference proteome</keyword>
<dbReference type="AlphaFoldDB" id="A0A5B6TH35"/>
<accession>A0A5B6TH35</accession>
<feature type="transmembrane region" description="Helical" evidence="1">
    <location>
        <begin position="42"/>
        <end position="62"/>
    </location>
</feature>
<proteinExistence type="predicted"/>
<dbReference type="EMBL" id="VKKY01000002">
    <property type="protein sequence ID" value="KAA3438564.1"/>
    <property type="molecule type" value="Genomic_DNA"/>
</dbReference>
<dbReference type="RefSeq" id="WP_149091622.1">
    <property type="nucleotide sequence ID" value="NZ_VKKY01000002.1"/>
</dbReference>
<name>A0A5B6TH35_9BACT</name>
<reference evidence="2 3" key="1">
    <citation type="submission" date="2019-07" db="EMBL/GenBank/DDBJ databases">
        <title>Rufibacter sp. nov., isolated from lake sediment.</title>
        <authorList>
            <person name="Qu J.-H."/>
        </authorList>
    </citation>
    <scope>NUCLEOTIDE SEQUENCE [LARGE SCALE GENOMIC DNA]</scope>
    <source>
        <strain evidence="2 3">NBS58-1</strain>
    </source>
</reference>
<feature type="transmembrane region" description="Helical" evidence="1">
    <location>
        <begin position="12"/>
        <end position="30"/>
    </location>
</feature>
<organism evidence="2 3">
    <name type="scientific">Rufibacter hautae</name>
    <dbReference type="NCBI Taxonomy" id="2595005"/>
    <lineage>
        <taxon>Bacteria</taxon>
        <taxon>Pseudomonadati</taxon>
        <taxon>Bacteroidota</taxon>
        <taxon>Cytophagia</taxon>
        <taxon>Cytophagales</taxon>
        <taxon>Hymenobacteraceae</taxon>
        <taxon>Rufibacter</taxon>
    </lineage>
</organism>
<dbReference type="Proteomes" id="UP000324133">
    <property type="component" value="Unassembled WGS sequence"/>
</dbReference>
<evidence type="ECO:0008006" key="4">
    <source>
        <dbReference type="Google" id="ProtNLM"/>
    </source>
</evidence>
<sequence>MTGQVSFKTWAGIFVIALGVLLTITYFNLYNQDVPEALGTRSFWPVTNAFLAAYLLFTICFLLRGRSYFSSLLFLGRISYSLYLVQATVLPLVLPHLDHVLLSTVVGLGTTVLVSYFTFTFIEKPFIHIGRKIARKSSVSVPQ</sequence>
<comment type="caution">
    <text evidence="2">The sequence shown here is derived from an EMBL/GenBank/DDBJ whole genome shotgun (WGS) entry which is preliminary data.</text>
</comment>